<dbReference type="Gene3D" id="3.40.50.620">
    <property type="entry name" value="HUPs"/>
    <property type="match status" value="1"/>
</dbReference>
<reference evidence="12 13" key="2">
    <citation type="submission" date="2020-02" db="EMBL/GenBank/DDBJ databases">
        <title>Erythrobacter dongmakensis sp. nov., isolated from a tidal mudflat.</title>
        <authorList>
            <person name="Kim I.S."/>
        </authorList>
    </citation>
    <scope>NUCLEOTIDE SEQUENCE [LARGE SCALE GENOMIC DNA]</scope>
    <source>
        <strain evidence="12 13">GH3-10</strain>
    </source>
</reference>
<feature type="binding site" evidence="9">
    <location>
        <position position="126"/>
    </location>
    <ligand>
        <name>L-aspartate</name>
        <dbReference type="ChEBI" id="CHEBI:29991"/>
    </ligand>
</feature>
<feature type="binding site" evidence="9">
    <location>
        <position position="122"/>
    </location>
    <ligand>
        <name>L-aspartate</name>
        <dbReference type="ChEBI" id="CHEBI:29991"/>
    </ligand>
</feature>
<reference evidence="12 13" key="1">
    <citation type="submission" date="2019-12" db="EMBL/GenBank/DDBJ databases">
        <authorList>
            <person name="Lee S.D."/>
        </authorList>
    </citation>
    <scope>NUCLEOTIDE SEQUENCE [LARGE SCALE GENOMIC DNA]</scope>
    <source>
        <strain evidence="12 13">GH3-10</strain>
    </source>
</reference>
<dbReference type="HAMAP" id="MF_00005">
    <property type="entry name" value="Arg_succ_synth_type1"/>
    <property type="match status" value="1"/>
</dbReference>
<keyword evidence="4 9" id="KW-0055">Arginine biosynthesis</keyword>
<evidence type="ECO:0000256" key="8">
    <source>
        <dbReference type="ARBA" id="ARBA00022840"/>
    </source>
</evidence>
<evidence type="ECO:0000256" key="1">
    <source>
        <dbReference type="ARBA" id="ARBA00004967"/>
    </source>
</evidence>
<dbReference type="Gene3D" id="3.90.1260.10">
    <property type="entry name" value="Argininosuccinate synthetase, chain A, domain 2"/>
    <property type="match status" value="1"/>
</dbReference>
<dbReference type="PROSITE" id="PS00565">
    <property type="entry name" value="ARGININOSUCCIN_SYN_2"/>
    <property type="match status" value="1"/>
</dbReference>
<dbReference type="InterPro" id="IPR001518">
    <property type="entry name" value="Arginosuc_synth"/>
</dbReference>
<evidence type="ECO:0000256" key="4">
    <source>
        <dbReference type="ARBA" id="ARBA00022571"/>
    </source>
</evidence>
<dbReference type="InterPro" id="IPR023434">
    <property type="entry name" value="Arginosuc_synth_type_1_subfam"/>
</dbReference>
<evidence type="ECO:0000256" key="3">
    <source>
        <dbReference type="ARBA" id="ARBA00012286"/>
    </source>
</evidence>
<dbReference type="EMBL" id="WUBR01000002">
    <property type="protein sequence ID" value="MWV28360.1"/>
    <property type="molecule type" value="Genomic_DNA"/>
</dbReference>
<feature type="binding site" evidence="9">
    <location>
        <position position="95"/>
    </location>
    <ligand>
        <name>L-citrulline</name>
        <dbReference type="ChEBI" id="CHEBI:57743"/>
    </ligand>
</feature>
<feature type="binding site" evidence="9">
    <location>
        <position position="130"/>
    </location>
    <ligand>
        <name>L-citrulline</name>
        <dbReference type="ChEBI" id="CHEBI:57743"/>
    </ligand>
</feature>
<keyword evidence="13" id="KW-1185">Reference proteome</keyword>
<sequence length="406" mass="45381">MSEIKRVVLAYSGGLDTSVIAKWLETERGLEVVTFTADLGQGEEIEPAREKARAMGIPDKHIYIEDVREEFVRDYVFPMFRANARYEGDYLLGTSIARPLISKRLVEIAHETGADAIAHGATGKGNDQVRFELSAYALDPDIKVIAPWREWDLTSRTALIAWAEAHQIAVPKDKRGEAPFSTDANLLHTSSEGKVLEDPWEETPEYVFSRTVSPLEAPDEPEYIEIGFEKGDGVSLNGKAMSPATLLTELNELGRKHGIGRLDLVENRFVGMKSRGMYETPGGTIYAIAHRGIEQVTLDRGAAHLKDELMPRYAELIYNGFWFSPEREMLQAAIDLSQEKVNGTVRIMLYKGAAHLVGRKSPNSLYSEAHVTFEDDAGAYDQQDAEGFIKLNALRLRLLAARDRKR</sequence>
<dbReference type="GO" id="GO:0005524">
    <property type="term" value="F:ATP binding"/>
    <property type="evidence" value="ECO:0007669"/>
    <property type="project" value="UniProtKB-UniRule"/>
</dbReference>
<dbReference type="InterPro" id="IPR018223">
    <property type="entry name" value="Arginosuc_synth_CS"/>
</dbReference>
<dbReference type="GO" id="GO:0000053">
    <property type="term" value="P:argininosuccinate metabolic process"/>
    <property type="evidence" value="ECO:0007669"/>
    <property type="project" value="TreeGrafter"/>
</dbReference>
<dbReference type="FunFam" id="3.40.50.620:FF:000019">
    <property type="entry name" value="Argininosuccinate synthase"/>
    <property type="match status" value="1"/>
</dbReference>
<dbReference type="EC" id="6.3.4.5" evidence="3 9"/>
<dbReference type="Proteomes" id="UP000461409">
    <property type="component" value="Unassembled WGS sequence"/>
</dbReference>
<feature type="binding site" evidence="9">
    <location>
        <position position="37"/>
    </location>
    <ligand>
        <name>ATP</name>
        <dbReference type="ChEBI" id="CHEBI:30616"/>
    </ligand>
</feature>
<keyword evidence="6 9" id="KW-0028">Amino-acid biosynthesis</keyword>
<proteinExistence type="inferred from homology"/>
<evidence type="ECO:0000256" key="6">
    <source>
        <dbReference type="ARBA" id="ARBA00022605"/>
    </source>
</evidence>
<dbReference type="NCBIfam" id="NF001770">
    <property type="entry name" value="PRK00509.1"/>
    <property type="match status" value="1"/>
</dbReference>
<feature type="binding site" evidence="9">
    <location>
        <position position="181"/>
    </location>
    <ligand>
        <name>L-citrulline</name>
        <dbReference type="ChEBI" id="CHEBI:57743"/>
    </ligand>
</feature>
<dbReference type="SUPFAM" id="SSF69864">
    <property type="entry name" value="Argininosuccinate synthetase, C-terminal domain"/>
    <property type="match status" value="1"/>
</dbReference>
<feature type="binding site" evidence="9">
    <location>
        <position position="90"/>
    </location>
    <ligand>
        <name>L-citrulline</name>
        <dbReference type="ChEBI" id="CHEBI:57743"/>
    </ligand>
</feature>
<dbReference type="InterPro" id="IPR048267">
    <property type="entry name" value="Arginosuc_syn_N"/>
</dbReference>
<comment type="subunit">
    <text evidence="2 9">Homotetramer.</text>
</comment>
<evidence type="ECO:0000256" key="5">
    <source>
        <dbReference type="ARBA" id="ARBA00022598"/>
    </source>
</evidence>
<feature type="binding site" evidence="9">
    <location>
        <position position="120"/>
    </location>
    <ligand>
        <name>ATP</name>
        <dbReference type="ChEBI" id="CHEBI:30616"/>
    </ligand>
</feature>
<dbReference type="InterPro" id="IPR048268">
    <property type="entry name" value="Arginosuc_syn_C"/>
</dbReference>
<dbReference type="FunFam" id="3.90.1260.10:FF:000007">
    <property type="entry name" value="Argininosuccinate synthase"/>
    <property type="match status" value="1"/>
</dbReference>
<dbReference type="AlphaFoldDB" id="A0A844XEU3"/>
<dbReference type="CDD" id="cd01999">
    <property type="entry name" value="ASS"/>
    <property type="match status" value="1"/>
</dbReference>
<comment type="catalytic activity">
    <reaction evidence="9">
        <text>L-citrulline + L-aspartate + ATP = 2-(N(omega)-L-arginino)succinate + AMP + diphosphate + H(+)</text>
        <dbReference type="Rhea" id="RHEA:10932"/>
        <dbReference type="ChEBI" id="CHEBI:15378"/>
        <dbReference type="ChEBI" id="CHEBI:29991"/>
        <dbReference type="ChEBI" id="CHEBI:30616"/>
        <dbReference type="ChEBI" id="CHEBI:33019"/>
        <dbReference type="ChEBI" id="CHEBI:57472"/>
        <dbReference type="ChEBI" id="CHEBI:57743"/>
        <dbReference type="ChEBI" id="CHEBI:456215"/>
        <dbReference type="EC" id="6.3.4.5"/>
    </reaction>
</comment>
<dbReference type="GO" id="GO:0005737">
    <property type="term" value="C:cytoplasm"/>
    <property type="evidence" value="ECO:0007669"/>
    <property type="project" value="UniProtKB-SubCell"/>
</dbReference>
<keyword evidence="8 9" id="KW-0067">ATP-binding</keyword>
<dbReference type="UniPathway" id="UPA00068">
    <property type="reaction ID" value="UER00113"/>
</dbReference>
<dbReference type="Pfam" id="PF20979">
    <property type="entry name" value="Arginosuc_syn_C"/>
    <property type="match status" value="1"/>
</dbReference>
<feature type="binding site" evidence="9">
    <location>
        <position position="266"/>
    </location>
    <ligand>
        <name>L-citrulline</name>
        <dbReference type="ChEBI" id="CHEBI:57743"/>
    </ligand>
</feature>
<evidence type="ECO:0000259" key="11">
    <source>
        <dbReference type="Pfam" id="PF20979"/>
    </source>
</evidence>
<feature type="binding site" evidence="9">
    <location>
        <position position="278"/>
    </location>
    <ligand>
        <name>L-citrulline</name>
        <dbReference type="ChEBI" id="CHEBI:57743"/>
    </ligand>
</feature>
<dbReference type="GO" id="GO:0004055">
    <property type="term" value="F:argininosuccinate synthase activity"/>
    <property type="evidence" value="ECO:0007669"/>
    <property type="project" value="UniProtKB-UniRule"/>
</dbReference>
<keyword evidence="7 9" id="KW-0547">Nucleotide-binding</keyword>
<dbReference type="SUPFAM" id="SSF52402">
    <property type="entry name" value="Adenine nucleotide alpha hydrolases-like"/>
    <property type="match status" value="1"/>
</dbReference>
<evidence type="ECO:0000256" key="7">
    <source>
        <dbReference type="ARBA" id="ARBA00022741"/>
    </source>
</evidence>
<name>A0A844XEU3_9SPHN</name>
<comment type="pathway">
    <text evidence="1 9">Amino-acid biosynthesis; L-arginine biosynthesis; L-arginine from L-ornithine and carbamoyl phosphate: step 2/3.</text>
</comment>
<dbReference type="InterPro" id="IPR024074">
    <property type="entry name" value="AS_cat/multimer_dom_body"/>
</dbReference>
<accession>A0A844XEU3</accession>
<evidence type="ECO:0000256" key="2">
    <source>
        <dbReference type="ARBA" id="ARBA00011881"/>
    </source>
</evidence>
<dbReference type="GO" id="GO:0000050">
    <property type="term" value="P:urea cycle"/>
    <property type="evidence" value="ECO:0007669"/>
    <property type="project" value="TreeGrafter"/>
</dbReference>
<keyword evidence="5 9" id="KW-0436">Ligase</keyword>
<feature type="binding site" evidence="9">
    <location>
        <position position="190"/>
    </location>
    <ligand>
        <name>L-citrulline</name>
        <dbReference type="ChEBI" id="CHEBI:57743"/>
    </ligand>
</feature>
<dbReference type="Pfam" id="PF00764">
    <property type="entry name" value="Arginosuc_synth"/>
    <property type="match status" value="1"/>
</dbReference>
<feature type="binding site" evidence="9">
    <location>
        <position position="127"/>
    </location>
    <ligand>
        <name>L-aspartate</name>
        <dbReference type="ChEBI" id="CHEBI:29991"/>
    </ligand>
</feature>
<comment type="similarity">
    <text evidence="9">Belongs to the argininosuccinate synthase family. Type 1 subfamily.</text>
</comment>
<comment type="caution">
    <text evidence="12">The sequence shown here is derived from an EMBL/GenBank/DDBJ whole genome shotgun (WGS) entry which is preliminary data.</text>
</comment>
<feature type="binding site" evidence="9">
    <location>
        <begin position="10"/>
        <end position="18"/>
    </location>
    <ligand>
        <name>ATP</name>
        <dbReference type="ChEBI" id="CHEBI:30616"/>
    </ligand>
</feature>
<feature type="domain" description="Arginosuccinate synthase-like N-terminal" evidence="10">
    <location>
        <begin position="6"/>
        <end position="168"/>
    </location>
</feature>
<evidence type="ECO:0000259" key="10">
    <source>
        <dbReference type="Pfam" id="PF00764"/>
    </source>
</evidence>
<dbReference type="NCBIfam" id="TIGR00032">
    <property type="entry name" value="argG"/>
    <property type="match status" value="1"/>
</dbReference>
<dbReference type="PROSITE" id="PS00564">
    <property type="entry name" value="ARGININOSUCCIN_SYN_1"/>
    <property type="match status" value="1"/>
</dbReference>
<evidence type="ECO:0000313" key="12">
    <source>
        <dbReference type="EMBL" id="MWV28360.1"/>
    </source>
</evidence>
<dbReference type="RefSeq" id="WP_160485966.1">
    <property type="nucleotide sequence ID" value="NZ_WUBR01000002.1"/>
</dbReference>
<dbReference type="PANTHER" id="PTHR11587">
    <property type="entry name" value="ARGININOSUCCINATE SYNTHASE"/>
    <property type="match status" value="1"/>
</dbReference>
<dbReference type="PANTHER" id="PTHR11587:SF2">
    <property type="entry name" value="ARGININOSUCCINATE SYNTHASE"/>
    <property type="match status" value="1"/>
</dbReference>
<feature type="domain" description="Arginosuccinate synthase C-terminal" evidence="11">
    <location>
        <begin position="180"/>
        <end position="397"/>
    </location>
</feature>
<protein>
    <recommendedName>
        <fullName evidence="3 9">Argininosuccinate synthase</fullName>
        <ecNumber evidence="3 9">6.3.4.5</ecNumber>
    </recommendedName>
    <alternativeName>
        <fullName evidence="9">Citrulline--aspartate ligase</fullName>
    </alternativeName>
</protein>
<gene>
    <name evidence="9" type="primary">argG</name>
    <name evidence="12" type="ORF">GRF63_10625</name>
</gene>
<dbReference type="GO" id="GO:0006526">
    <property type="term" value="P:L-arginine biosynthetic process"/>
    <property type="evidence" value="ECO:0007669"/>
    <property type="project" value="UniProtKB-UniRule"/>
</dbReference>
<feature type="binding site" evidence="9">
    <location>
        <position position="126"/>
    </location>
    <ligand>
        <name>L-citrulline</name>
        <dbReference type="ChEBI" id="CHEBI:57743"/>
    </ligand>
</feature>
<evidence type="ECO:0000313" key="13">
    <source>
        <dbReference type="Proteomes" id="UP000461409"/>
    </source>
</evidence>
<keyword evidence="9" id="KW-0963">Cytoplasm</keyword>
<dbReference type="InterPro" id="IPR014729">
    <property type="entry name" value="Rossmann-like_a/b/a_fold"/>
</dbReference>
<comment type="subcellular location">
    <subcellularLocation>
        <location evidence="9">Cytoplasm</location>
    </subcellularLocation>
</comment>
<organism evidence="12 13">
    <name type="scientific">Aurantiacibacter rhizosphaerae</name>
    <dbReference type="NCBI Taxonomy" id="2691582"/>
    <lineage>
        <taxon>Bacteria</taxon>
        <taxon>Pseudomonadati</taxon>
        <taxon>Pseudomonadota</taxon>
        <taxon>Alphaproteobacteria</taxon>
        <taxon>Sphingomonadales</taxon>
        <taxon>Erythrobacteraceae</taxon>
        <taxon>Aurantiacibacter</taxon>
    </lineage>
</organism>
<evidence type="ECO:0000256" key="9">
    <source>
        <dbReference type="HAMAP-Rule" id="MF_00005"/>
    </source>
</evidence>